<dbReference type="Pfam" id="PF00023">
    <property type="entry name" value="Ank"/>
    <property type="match status" value="1"/>
</dbReference>
<feature type="region of interest" description="Disordered" evidence="2">
    <location>
        <begin position="517"/>
        <end position="540"/>
    </location>
</feature>
<feature type="region of interest" description="Disordered" evidence="2">
    <location>
        <begin position="1"/>
        <end position="23"/>
    </location>
</feature>
<reference evidence="3 4" key="1">
    <citation type="journal article" date="2024" name="Commun. Biol.">
        <title>Comparative genomic analysis of thermophilic fungi reveals convergent evolutionary adaptations and gene losses.</title>
        <authorList>
            <person name="Steindorff A.S."/>
            <person name="Aguilar-Pontes M.V."/>
            <person name="Robinson A.J."/>
            <person name="Andreopoulos B."/>
            <person name="LaButti K."/>
            <person name="Kuo A."/>
            <person name="Mondo S."/>
            <person name="Riley R."/>
            <person name="Otillar R."/>
            <person name="Haridas S."/>
            <person name="Lipzen A."/>
            <person name="Grimwood J."/>
            <person name="Schmutz J."/>
            <person name="Clum A."/>
            <person name="Reid I.D."/>
            <person name="Moisan M.C."/>
            <person name="Butler G."/>
            <person name="Nguyen T.T.M."/>
            <person name="Dewar K."/>
            <person name="Conant G."/>
            <person name="Drula E."/>
            <person name="Henrissat B."/>
            <person name="Hansel C."/>
            <person name="Singer S."/>
            <person name="Hutchinson M.I."/>
            <person name="de Vries R.P."/>
            <person name="Natvig D.O."/>
            <person name="Powell A.J."/>
            <person name="Tsang A."/>
            <person name="Grigoriev I.V."/>
        </authorList>
    </citation>
    <scope>NUCLEOTIDE SEQUENCE [LARGE SCALE GENOMIC DNA]</scope>
    <source>
        <strain evidence="3 4">ATCC 24622</strain>
    </source>
</reference>
<dbReference type="InterPro" id="IPR036770">
    <property type="entry name" value="Ankyrin_rpt-contain_sf"/>
</dbReference>
<comment type="caution">
    <text evidence="3">The sequence shown here is derived from an EMBL/GenBank/DDBJ whole genome shotgun (WGS) entry which is preliminary data.</text>
</comment>
<proteinExistence type="predicted"/>
<organism evidence="3 4">
    <name type="scientific">Phialemonium thermophilum</name>
    <dbReference type="NCBI Taxonomy" id="223376"/>
    <lineage>
        <taxon>Eukaryota</taxon>
        <taxon>Fungi</taxon>
        <taxon>Dikarya</taxon>
        <taxon>Ascomycota</taxon>
        <taxon>Pezizomycotina</taxon>
        <taxon>Sordariomycetes</taxon>
        <taxon>Sordariomycetidae</taxon>
        <taxon>Cephalothecales</taxon>
        <taxon>Cephalothecaceae</taxon>
        <taxon>Phialemonium</taxon>
    </lineage>
</organism>
<dbReference type="PROSITE" id="PS50297">
    <property type="entry name" value="ANK_REP_REGION"/>
    <property type="match status" value="1"/>
</dbReference>
<evidence type="ECO:0000313" key="3">
    <source>
        <dbReference type="EMBL" id="KAL1847973.1"/>
    </source>
</evidence>
<keyword evidence="1" id="KW-0040">ANK repeat</keyword>
<keyword evidence="4" id="KW-1185">Reference proteome</keyword>
<feature type="repeat" description="ANK" evidence="1">
    <location>
        <begin position="703"/>
        <end position="735"/>
    </location>
</feature>
<dbReference type="Proteomes" id="UP001586593">
    <property type="component" value="Unassembled WGS sequence"/>
</dbReference>
<accession>A0ABR3VXV0</accession>
<evidence type="ECO:0000256" key="2">
    <source>
        <dbReference type="SAM" id="MobiDB-lite"/>
    </source>
</evidence>
<feature type="region of interest" description="Disordered" evidence="2">
    <location>
        <begin position="191"/>
        <end position="212"/>
    </location>
</feature>
<gene>
    <name evidence="3" type="ORF">VTK73DRAFT_10242</name>
</gene>
<dbReference type="Gene3D" id="1.25.40.20">
    <property type="entry name" value="Ankyrin repeat-containing domain"/>
    <property type="match status" value="1"/>
</dbReference>
<dbReference type="InterPro" id="IPR002110">
    <property type="entry name" value="Ankyrin_rpt"/>
</dbReference>
<dbReference type="EMBL" id="JAZHXJ010000949">
    <property type="protein sequence ID" value="KAL1847973.1"/>
    <property type="molecule type" value="Genomic_DNA"/>
</dbReference>
<protein>
    <recommendedName>
        <fullName evidence="5">Ankyrin repeat protein</fullName>
    </recommendedName>
</protein>
<dbReference type="PROSITE" id="PS50088">
    <property type="entry name" value="ANK_REPEAT"/>
    <property type="match status" value="1"/>
</dbReference>
<evidence type="ECO:0000313" key="4">
    <source>
        <dbReference type="Proteomes" id="UP001586593"/>
    </source>
</evidence>
<evidence type="ECO:0008006" key="5">
    <source>
        <dbReference type="Google" id="ProtNLM"/>
    </source>
</evidence>
<dbReference type="SUPFAM" id="SSF48403">
    <property type="entry name" value="Ankyrin repeat"/>
    <property type="match status" value="1"/>
</dbReference>
<sequence>MDPRSSAHPQGGGRTGRPSKIKAQPAMVRKLVRLYLNTWWSPNILRKILATSYTEVKTSSATKELHQLLDNDPRQLRPRRGDNEEIDKRILGFFMSPLRWRRKHEPHVASTADNDAAVAGHAFLMPQSYGNYETEFFRSPEAAVAEPAFPVTQSYSSYETGFFQSPTLLPSQFGPGLPEWDYDAEQMTTAGAPSNESYFHPEAQEDPQPVLGPGRPIRRTTALSLLSVSSSSIREWKRRLSDCSSNMARRISAIWRSTISTASDLALPTSNLDERLALSYAQGTLPPGPDAVEAFPEFCYALPGDFVRTFNCADFPGQDHNTGQCWCSIANVVFSGDHDVWMDRSGALSGRAQALLKDPSQATYGDRDCFGNTLLHLVAAMDPQPVTVLDQYYASEPHYDRLLCMLFPCGHLIDGVNTASQTFLHVLNVKWFSAVENRLMPLKQLLGHLRSVAPDLVFEKDVYGRTFFHRAHSLIRDSEVLDSILSSYNPQRTSCRDAFGFNPLANTQLGGAGPFIPPRRGGSLPPQFSQGSGAGSSRRDVEDDWEALVREHGQLIQLIRRAESAPRCEDEKGRNALHCLAHVILSQEDMEAHYETMRTGRRRRKPSKSDRKARDASAATADFPNAKVNRRPTMTRRLEYLEGLLSMDPPVDVNHYDQQGNTVLMAFIMAQPDSADDKKAHTLRTILRRLVEAGARIEARNRRGETALLVAARLGRKIALVTLLGLGANVHARDAEGRGVLQILDVHTFAAKDDMALYARLEACRGLLTGRETGVVQFPTIVQEWSL</sequence>
<evidence type="ECO:0000256" key="1">
    <source>
        <dbReference type="PROSITE-ProRule" id="PRU00023"/>
    </source>
</evidence>
<feature type="region of interest" description="Disordered" evidence="2">
    <location>
        <begin position="596"/>
        <end position="625"/>
    </location>
</feature>
<name>A0ABR3VXV0_9PEZI</name>